<organism evidence="1 2">
    <name type="scientific">Halomicrobium zhouii</name>
    <dbReference type="NCBI Taxonomy" id="767519"/>
    <lineage>
        <taxon>Archaea</taxon>
        <taxon>Methanobacteriati</taxon>
        <taxon>Methanobacteriota</taxon>
        <taxon>Stenosarchaea group</taxon>
        <taxon>Halobacteria</taxon>
        <taxon>Halobacteriales</taxon>
        <taxon>Haloarculaceae</taxon>
        <taxon>Halomicrobium</taxon>
    </lineage>
</organism>
<reference evidence="1 2" key="1">
    <citation type="submission" date="2016-10" db="EMBL/GenBank/DDBJ databases">
        <authorList>
            <person name="de Groot N.N."/>
        </authorList>
    </citation>
    <scope>NUCLEOTIDE SEQUENCE [LARGE SCALE GENOMIC DNA]</scope>
    <source>
        <strain evidence="1 2">CGMCC 1.10457</strain>
    </source>
</reference>
<dbReference type="STRING" id="767519.SAMN05216559_0716"/>
<dbReference type="OrthoDB" id="262336at2157"/>
<sequence>MPTRFAVACDEEQAQAVSRLAHRYGITEEEVVKQLIDLGLESLEEEAQ</sequence>
<gene>
    <name evidence="1" type="ORF">SAMN05216559_0716</name>
</gene>
<dbReference type="EMBL" id="FOZK01000001">
    <property type="protein sequence ID" value="SFR89950.1"/>
    <property type="molecule type" value="Genomic_DNA"/>
</dbReference>
<evidence type="ECO:0000313" key="2">
    <source>
        <dbReference type="Proteomes" id="UP000199062"/>
    </source>
</evidence>
<evidence type="ECO:0000313" key="1">
    <source>
        <dbReference type="EMBL" id="SFR89950.1"/>
    </source>
</evidence>
<dbReference type="Proteomes" id="UP000199062">
    <property type="component" value="Unassembled WGS sequence"/>
</dbReference>
<evidence type="ECO:0008006" key="3">
    <source>
        <dbReference type="Google" id="ProtNLM"/>
    </source>
</evidence>
<keyword evidence="2" id="KW-1185">Reference proteome</keyword>
<accession>A0A1I6KGD6</accession>
<protein>
    <recommendedName>
        <fullName evidence="3">CopG family transcriptional regulator</fullName>
    </recommendedName>
</protein>
<dbReference type="RefSeq" id="WP_089813942.1">
    <property type="nucleotide sequence ID" value="NZ_FOZK01000001.1"/>
</dbReference>
<proteinExistence type="predicted"/>
<name>A0A1I6KGD6_9EURY</name>
<dbReference type="AlphaFoldDB" id="A0A1I6KGD6"/>